<keyword evidence="1" id="KW-0645">Protease</keyword>
<feature type="region of interest" description="Disordered" evidence="2">
    <location>
        <begin position="532"/>
        <end position="551"/>
    </location>
</feature>
<protein>
    <submittedName>
        <fullName evidence="4">Retrovirus-related Pol polyprotein from transposon TNT 1-94</fullName>
    </submittedName>
</protein>
<dbReference type="PANTHER" id="PTHR11439">
    <property type="entry name" value="GAG-POL-RELATED RETROTRANSPOSON"/>
    <property type="match status" value="1"/>
</dbReference>
<organism evidence="4 5">
    <name type="scientific">Vitis vinifera</name>
    <name type="common">Grape</name>
    <dbReference type="NCBI Taxonomy" id="29760"/>
    <lineage>
        <taxon>Eukaryota</taxon>
        <taxon>Viridiplantae</taxon>
        <taxon>Streptophyta</taxon>
        <taxon>Embryophyta</taxon>
        <taxon>Tracheophyta</taxon>
        <taxon>Spermatophyta</taxon>
        <taxon>Magnoliopsida</taxon>
        <taxon>eudicotyledons</taxon>
        <taxon>Gunneridae</taxon>
        <taxon>Pentapetalae</taxon>
        <taxon>rosids</taxon>
        <taxon>Vitales</taxon>
        <taxon>Vitaceae</taxon>
        <taxon>Viteae</taxon>
        <taxon>Vitis</taxon>
    </lineage>
</organism>
<reference evidence="4 5" key="1">
    <citation type="journal article" date="2018" name="PLoS Genet.">
        <title>Population sequencing reveals clonal diversity and ancestral inbreeding in the grapevine cultivar Chardonnay.</title>
        <authorList>
            <person name="Roach M.J."/>
            <person name="Johnson D.L."/>
            <person name="Bohlmann J."/>
            <person name="van Vuuren H.J."/>
            <person name="Jones S.J."/>
            <person name="Pretorius I.S."/>
            <person name="Schmidt S.A."/>
            <person name="Borneman A.R."/>
        </authorList>
    </citation>
    <scope>NUCLEOTIDE SEQUENCE [LARGE SCALE GENOMIC DNA]</scope>
    <source>
        <strain evidence="5">cv. Chardonnay</strain>
        <tissue evidence="4">Leaf</tissue>
    </source>
</reference>
<proteinExistence type="predicted"/>
<gene>
    <name evidence="4" type="primary">POLX_161</name>
    <name evidence="4" type="ORF">CK203_059926</name>
</gene>
<dbReference type="PANTHER" id="PTHR11439:SF500">
    <property type="entry name" value="RNA-DIRECTED DNA POLYMERASE"/>
    <property type="match status" value="1"/>
</dbReference>
<dbReference type="Pfam" id="PF25597">
    <property type="entry name" value="SH3_retrovirus"/>
    <property type="match status" value="1"/>
</dbReference>
<evidence type="ECO:0000256" key="1">
    <source>
        <dbReference type="ARBA" id="ARBA00022750"/>
    </source>
</evidence>
<dbReference type="InterPro" id="IPR025724">
    <property type="entry name" value="GAG-pre-integrase_dom"/>
</dbReference>
<dbReference type="InterPro" id="IPR013103">
    <property type="entry name" value="RVT_2"/>
</dbReference>
<dbReference type="AlphaFoldDB" id="A0A438GNV5"/>
<dbReference type="InterPro" id="IPR043502">
    <property type="entry name" value="DNA/RNA_pol_sf"/>
</dbReference>
<evidence type="ECO:0000313" key="5">
    <source>
        <dbReference type="Proteomes" id="UP000288805"/>
    </source>
</evidence>
<name>A0A438GNV5_VITVI</name>
<dbReference type="Pfam" id="PF07727">
    <property type="entry name" value="RVT_2"/>
    <property type="match status" value="1"/>
</dbReference>
<dbReference type="PROSITE" id="PS50994">
    <property type="entry name" value="INTEGRASE"/>
    <property type="match status" value="1"/>
</dbReference>
<comment type="caution">
    <text evidence="4">The sequence shown here is derived from an EMBL/GenBank/DDBJ whole genome shotgun (WGS) entry which is preliminary data.</text>
</comment>
<keyword evidence="1" id="KW-0378">Hydrolase</keyword>
<dbReference type="CDD" id="cd09272">
    <property type="entry name" value="RNase_HI_RT_Ty1"/>
    <property type="match status" value="1"/>
</dbReference>
<dbReference type="InterPro" id="IPR057670">
    <property type="entry name" value="SH3_retrovirus"/>
</dbReference>
<evidence type="ECO:0000256" key="2">
    <source>
        <dbReference type="SAM" id="MobiDB-lite"/>
    </source>
</evidence>
<dbReference type="GO" id="GO:0004190">
    <property type="term" value="F:aspartic-type endopeptidase activity"/>
    <property type="evidence" value="ECO:0007669"/>
    <property type="project" value="UniProtKB-KW"/>
</dbReference>
<dbReference type="GO" id="GO:0015074">
    <property type="term" value="P:DNA integration"/>
    <property type="evidence" value="ECO:0007669"/>
    <property type="project" value="InterPro"/>
</dbReference>
<dbReference type="SUPFAM" id="SSF53098">
    <property type="entry name" value="Ribonuclease H-like"/>
    <property type="match status" value="1"/>
</dbReference>
<dbReference type="Proteomes" id="UP000288805">
    <property type="component" value="Unassembled WGS sequence"/>
</dbReference>
<sequence>MDYAYQGRHPPTQLVAMVAHSNAEQEEETWFADSGANQHITANLEHLTLQQPYTGQENVVVGNGQGLSIAHTGTTIFHTPEAKLNLKRVLHCPQAFANLLSINQFCLDNNCLFILTGTHYFVKDIQTGATLLEGRSEGGLYPIQLRSMSINKSHALSAVVGIKASVSVWHSRLGHASLPIVSQLLNKHSLPVEGSVNKMHFCESCQLGKGKQLPFKPSTRVSSFPLQLIHTDVWSCSTKSLSGCKYYVIFIDDFSRFSWLYPLQNKFDVYACFVKFKTLVENQFSCKIKQLQSDGGGEYMSNQFQLFLSSNGIQHHRTCPHTPQQNGVAERKHRHVVEMGLSLLAQSLLPTKFWVDAFLTSIFLINRLPTSTLDNQTPYLKLFGKHPDYTSLHTFGCACFPLLRPYATHKLMFRSKRCIFLGYSSHQNGYRCLDPVTQKVLISRHVVFNENTFPAKDGLQSSELLPVVSSQGTPLPSPSFSLSTSNLQHSSPIISDSPDSPLESLPIPTSPHISTLPSPITGPAPILSIPEVSSSSNHSHHPMTTRSQTGNLKPRTFSDFKLYSTQYPLQALSSTVTPLAPTSYRQAALLPDWCVAMREEYDALLANETWKLCPRPVDHNVVGNKWVYKVKQTSTGEVDRFKARLVALGFAQEEGIDFTETFSPVIKPSTVRVLLTLSVQFDWEIRQLDVSNAFLHGILLEDVYMEQPKGFVNSDFPDYVCKLNKSLYGLKQAPRAWFMRLSQTLLEFGFLSSPVDASLFVHHKGHIHLFILIYVDDILVTGTDPFLIQSLIQKLQTDFKMKDLGPLGYFLGIQASRDSSGLHLRQSKYIGDLLHRTKMAGAKHASSPCTTGLKLSTHVGEPLTASQITEYRQTVGALQYCTLTRPDIAFSVNQLCQHMHCPNSVHWTAAKRVLRYLKGTIDLGLWYTKGEQTLQAFCDSDWAGNPDDRRSTTGYGVFFGSCLISWTAKKQSVVARSSTEAEYRALAITTAELYWIRMLLKELHISLPTAPTIWCDNSGALALASNPVFHARTKHIEVDFHFIREKVANRDISLQFIGSYDQPADIFTKGLSLARFCLLRDKLMVVSLPISLRGDDNHNIQTTEISLASHLSYPPDQLRLNETNKHLSTLRDNP</sequence>
<evidence type="ECO:0000313" key="4">
    <source>
        <dbReference type="EMBL" id="RVW73890.1"/>
    </source>
</evidence>
<dbReference type="Pfam" id="PF22936">
    <property type="entry name" value="Pol_BBD"/>
    <property type="match status" value="1"/>
</dbReference>
<accession>A0A438GNV5</accession>
<feature type="domain" description="Integrase catalytic" evidence="3">
    <location>
        <begin position="221"/>
        <end position="386"/>
    </location>
</feature>
<dbReference type="GO" id="GO:0003676">
    <property type="term" value="F:nucleic acid binding"/>
    <property type="evidence" value="ECO:0007669"/>
    <property type="project" value="InterPro"/>
</dbReference>
<evidence type="ECO:0000259" key="3">
    <source>
        <dbReference type="PROSITE" id="PS50994"/>
    </source>
</evidence>
<dbReference type="InterPro" id="IPR054722">
    <property type="entry name" value="PolX-like_BBD"/>
</dbReference>
<dbReference type="Gene3D" id="3.30.420.10">
    <property type="entry name" value="Ribonuclease H-like superfamily/Ribonuclease H"/>
    <property type="match status" value="1"/>
</dbReference>
<dbReference type="Pfam" id="PF00665">
    <property type="entry name" value="rve"/>
    <property type="match status" value="1"/>
</dbReference>
<dbReference type="SUPFAM" id="SSF56672">
    <property type="entry name" value="DNA/RNA polymerases"/>
    <property type="match status" value="1"/>
</dbReference>
<dbReference type="InterPro" id="IPR036397">
    <property type="entry name" value="RNaseH_sf"/>
</dbReference>
<keyword evidence="1" id="KW-0064">Aspartyl protease</keyword>
<dbReference type="InterPro" id="IPR012337">
    <property type="entry name" value="RNaseH-like_sf"/>
</dbReference>
<dbReference type="InterPro" id="IPR001584">
    <property type="entry name" value="Integrase_cat-core"/>
</dbReference>
<dbReference type="Pfam" id="PF13976">
    <property type="entry name" value="gag_pre-integrs"/>
    <property type="match status" value="1"/>
</dbReference>
<dbReference type="EMBL" id="QGNW01000381">
    <property type="protein sequence ID" value="RVW73890.1"/>
    <property type="molecule type" value="Genomic_DNA"/>
</dbReference>